<dbReference type="EMBL" id="FOHZ01000006">
    <property type="protein sequence ID" value="SET24585.1"/>
    <property type="molecule type" value="Genomic_DNA"/>
</dbReference>
<keyword evidence="2" id="KW-1185">Reference proteome</keyword>
<evidence type="ECO:0000313" key="1">
    <source>
        <dbReference type="EMBL" id="SET24585.1"/>
    </source>
</evidence>
<reference evidence="2" key="1">
    <citation type="submission" date="2016-10" db="EMBL/GenBank/DDBJ databases">
        <authorList>
            <person name="Varghese N."/>
            <person name="Submissions S."/>
        </authorList>
    </citation>
    <scope>NUCLEOTIDE SEQUENCE [LARGE SCALE GENOMIC DNA]</scope>
    <source>
        <strain evidence="2">CGMCC 1.6489</strain>
    </source>
</reference>
<proteinExistence type="predicted"/>
<gene>
    <name evidence="1" type="ORF">SAMN04487962_10643</name>
</gene>
<sequence length="69" mass="7137">MPSLADTHSTVYRLFLALYLAKGKSGINVRFGAGTAISDTGKPDQAPSFASQFSPISLVAASTSMDLSA</sequence>
<organism evidence="1 2">
    <name type="scientific">Marinobacter segnicrescens</name>
    <dbReference type="NCBI Taxonomy" id="430453"/>
    <lineage>
        <taxon>Bacteria</taxon>
        <taxon>Pseudomonadati</taxon>
        <taxon>Pseudomonadota</taxon>
        <taxon>Gammaproteobacteria</taxon>
        <taxon>Pseudomonadales</taxon>
        <taxon>Marinobacteraceae</taxon>
        <taxon>Marinobacter</taxon>
    </lineage>
</organism>
<dbReference type="AlphaFoldDB" id="A0A1I0CZ26"/>
<evidence type="ECO:0000313" key="2">
    <source>
        <dbReference type="Proteomes" id="UP000198762"/>
    </source>
</evidence>
<protein>
    <submittedName>
        <fullName evidence="1">Uncharacterized protein</fullName>
    </submittedName>
</protein>
<name>A0A1I0CZ26_9GAMM</name>
<dbReference type="Proteomes" id="UP000198762">
    <property type="component" value="Unassembled WGS sequence"/>
</dbReference>
<accession>A0A1I0CZ26</accession>